<evidence type="ECO:0000313" key="3">
    <source>
        <dbReference type="EMBL" id="OPF83734.1"/>
    </source>
</evidence>
<dbReference type="Gene3D" id="3.40.50.1460">
    <property type="match status" value="1"/>
</dbReference>
<name>A0A1V4DBY6_9ACTN</name>
<comment type="caution">
    <text evidence="3">The sequence shown here is derived from an EMBL/GenBank/DDBJ whole genome shotgun (WGS) entry which is preliminary data.</text>
</comment>
<feature type="compositionally biased region" description="Basic and acidic residues" evidence="1">
    <location>
        <begin position="270"/>
        <end position="283"/>
    </location>
</feature>
<keyword evidence="4" id="KW-1185">Reference proteome</keyword>
<reference evidence="3" key="1">
    <citation type="submission" date="2016-12" db="EMBL/GenBank/DDBJ databases">
        <title>Genome sequence of Streptomyces antioxidans MUSC 164.</title>
        <authorList>
            <person name="Lee L.-H."/>
            <person name="Ser H.-L."/>
        </authorList>
    </citation>
    <scope>NUCLEOTIDE SEQUENCE [LARGE SCALE GENOMIC DNA]</scope>
    <source>
        <strain evidence="3">MUSC 164</strain>
    </source>
</reference>
<feature type="domain" description="Peptidase C14 caspase" evidence="2">
    <location>
        <begin position="2"/>
        <end position="226"/>
    </location>
</feature>
<dbReference type="Proteomes" id="UP000033615">
    <property type="component" value="Unassembled WGS sequence"/>
</dbReference>
<dbReference type="AlphaFoldDB" id="A0A1V4DBY6"/>
<dbReference type="InterPro" id="IPR029030">
    <property type="entry name" value="Caspase-like_dom_sf"/>
</dbReference>
<evidence type="ECO:0000313" key="4">
    <source>
        <dbReference type="Proteomes" id="UP000033615"/>
    </source>
</evidence>
<protein>
    <recommendedName>
        <fullName evidence="2">Peptidase C14 caspase domain-containing protein</fullName>
    </recommendedName>
</protein>
<dbReference type="GO" id="GO:0006508">
    <property type="term" value="P:proteolysis"/>
    <property type="evidence" value="ECO:0007669"/>
    <property type="project" value="InterPro"/>
</dbReference>
<dbReference type="NCBIfam" id="NF047832">
    <property type="entry name" value="caspase_w_EACC1"/>
    <property type="match status" value="1"/>
</dbReference>
<sequence length="820" mass="86686">MLIGVSGYQKMEPLPGVARNLRRLKTLLTEPDLWGLSPRHCTVLSNPRSIETVLDAVHAAAAEAEDALLVYFAGHGLVSLKGDLYLALPSSHAERIYSGVSYDLLRSQLVDEASARSRVVLLDCCYGGRAMDGYMGSGARAAGVAGFAGPVAVADSAAVEGTYVMTAAAGTKQALAPPGEKYTAFTGELLRALEEGVPGGPDPLSMDALFRHVRGELAAKGRPQPQQRARNGGTSIALVRNRWAVAEARRRAAEAQRAAEAAQQAAEAARRAAEAEAARRAAEAEAEAEAEAGSGRATAPGTTPGWERWARWGWNAARSLWSRRPGRVLLALSLVAGLLGGGLYLYVRDPRECAAEGVATVAGECIGVTDGRYAFAKGIEEISQWIMDENAKVLQSGAPSVSIALMTSMTTSDSAEERRIQNRLMGALLAQRRANYVPGKGMKIRLLLANPGRDGAYWAKVIPRLEDLTKGPSPLRAVIGLDANTTRAREASSRLAARGIPVVNASTAPVPAGTGDNAPTGAAQVMPDLDDQRRALIGTLKDLDPQGAVLVSEDNPSDLYVKSLHSGFEQIAEKSPFPPQLYTASQNPKQDRAREKKIADIASEVCRQTPEIETVLFAGRAESLRHFLNSMAGSLSCAKQDLTVISGSDTGRLTTDPALDRERLRGPVKVRVEYATGFHPDAWRRSSAPKTGGSSKSLDALLHAAKSGGRLSADVGDTMDGTLVATYDAGLTAVAGINLSRAEGEKLPGLAAVASIWPRLNGPGRVEGASGWICLDRSGSPYDKAVPLVQLDFTSKRPALVAVAWPEGKPPSKSCAVPRA</sequence>
<dbReference type="EMBL" id="LAKD02000004">
    <property type="protein sequence ID" value="OPF83734.1"/>
    <property type="molecule type" value="Genomic_DNA"/>
</dbReference>
<dbReference type="Pfam" id="PF00656">
    <property type="entry name" value="Peptidase_C14"/>
    <property type="match status" value="1"/>
</dbReference>
<organism evidence="3 4">
    <name type="scientific">Streptomyces antioxidans</name>
    <dbReference type="NCBI Taxonomy" id="1507734"/>
    <lineage>
        <taxon>Bacteria</taxon>
        <taxon>Bacillati</taxon>
        <taxon>Actinomycetota</taxon>
        <taxon>Actinomycetes</taxon>
        <taxon>Kitasatosporales</taxon>
        <taxon>Streptomycetaceae</taxon>
        <taxon>Streptomyces</taxon>
    </lineage>
</organism>
<feature type="region of interest" description="Disordered" evidence="1">
    <location>
        <begin position="270"/>
        <end position="305"/>
    </location>
</feature>
<accession>A0A1V4DBY6</accession>
<gene>
    <name evidence="3" type="ORF">VT50_0202745</name>
</gene>
<dbReference type="SUPFAM" id="SSF52129">
    <property type="entry name" value="Caspase-like"/>
    <property type="match status" value="1"/>
</dbReference>
<evidence type="ECO:0000259" key="2">
    <source>
        <dbReference type="Pfam" id="PF00656"/>
    </source>
</evidence>
<dbReference type="InterPro" id="IPR011600">
    <property type="entry name" value="Pept_C14_caspase"/>
</dbReference>
<proteinExistence type="predicted"/>
<dbReference type="GO" id="GO:0004197">
    <property type="term" value="F:cysteine-type endopeptidase activity"/>
    <property type="evidence" value="ECO:0007669"/>
    <property type="project" value="InterPro"/>
</dbReference>
<evidence type="ECO:0000256" key="1">
    <source>
        <dbReference type="SAM" id="MobiDB-lite"/>
    </source>
</evidence>